<dbReference type="Pfam" id="PF00891">
    <property type="entry name" value="Methyltransf_2"/>
    <property type="match status" value="1"/>
</dbReference>
<dbReference type="Proteomes" id="UP000800092">
    <property type="component" value="Unassembled WGS sequence"/>
</dbReference>
<dbReference type="InterPro" id="IPR001077">
    <property type="entry name" value="COMT_C"/>
</dbReference>
<dbReference type="EMBL" id="ML992063">
    <property type="protein sequence ID" value="KAF2228380.1"/>
    <property type="molecule type" value="Genomic_DNA"/>
</dbReference>
<dbReference type="GO" id="GO:0008171">
    <property type="term" value="F:O-methyltransferase activity"/>
    <property type="evidence" value="ECO:0007669"/>
    <property type="project" value="InterPro"/>
</dbReference>
<organism evidence="7 8">
    <name type="scientific">Viridothelium virens</name>
    <name type="common">Speckled blister lichen</name>
    <name type="synonym">Trypethelium virens</name>
    <dbReference type="NCBI Taxonomy" id="1048519"/>
    <lineage>
        <taxon>Eukaryota</taxon>
        <taxon>Fungi</taxon>
        <taxon>Dikarya</taxon>
        <taxon>Ascomycota</taxon>
        <taxon>Pezizomycotina</taxon>
        <taxon>Dothideomycetes</taxon>
        <taxon>Dothideomycetes incertae sedis</taxon>
        <taxon>Trypetheliales</taxon>
        <taxon>Trypetheliaceae</taxon>
        <taxon>Viridothelium</taxon>
    </lineage>
</organism>
<dbReference type="PANTHER" id="PTHR43712:SF1">
    <property type="entry name" value="HYPOTHETICAL O-METHYLTRANSFERASE (EUROFUNG)-RELATED"/>
    <property type="match status" value="1"/>
</dbReference>
<dbReference type="Gene3D" id="3.40.50.150">
    <property type="entry name" value="Vaccinia Virus protein VP39"/>
    <property type="match status" value="1"/>
</dbReference>
<feature type="domain" description="O-methyltransferase dimerisation" evidence="6">
    <location>
        <begin position="53"/>
        <end position="128"/>
    </location>
</feature>
<dbReference type="AlphaFoldDB" id="A0A6A6GSA5"/>
<dbReference type="Gene3D" id="1.10.10.10">
    <property type="entry name" value="Winged helix-like DNA-binding domain superfamily/Winged helix DNA-binding domain"/>
    <property type="match status" value="1"/>
</dbReference>
<dbReference type="SUPFAM" id="SSF46785">
    <property type="entry name" value="Winged helix' DNA-binding domain"/>
    <property type="match status" value="1"/>
</dbReference>
<accession>A0A6A6GSA5</accession>
<feature type="domain" description="O-methyltransferase C-terminal" evidence="5">
    <location>
        <begin position="230"/>
        <end position="371"/>
    </location>
</feature>
<feature type="active site" description="Proton acceptor" evidence="4">
    <location>
        <position position="300"/>
    </location>
</feature>
<evidence type="ECO:0000256" key="1">
    <source>
        <dbReference type="ARBA" id="ARBA00022603"/>
    </source>
</evidence>
<keyword evidence="1 7" id="KW-0489">Methyltransferase</keyword>
<name>A0A6A6GSA5_VIRVR</name>
<dbReference type="SUPFAM" id="SSF53335">
    <property type="entry name" value="S-adenosyl-L-methionine-dependent methyltransferases"/>
    <property type="match status" value="1"/>
</dbReference>
<evidence type="ECO:0000313" key="8">
    <source>
        <dbReference type="Proteomes" id="UP000800092"/>
    </source>
</evidence>
<sequence length="400" mass="44326">MSISTSDTLGVIGASLRQGTAEDQRAREDSIREVRKLMLSLENEDNTLERVCFQLWEIAAIRIGIDLNIFEILQTATGPMKAEDVAKATNADPLLIERVLRILGAYGAIDEVDVNYWGANSISSTFAKRRNAACVKGVFDCMSPAWLVAPALLKENGYNNPTSSTRTALAKAHGFHNGATVFQVLASNPSFLPAMSAAMSTVYKGRDHWMDVYPAQQRLIDGLRTGKEDTLMVDVGGGHGDQARKFRRRFLEAHGRFIVEDLPHGFPKEKPEGIEFLEHDIITAQPIHGARFYFLRDVAHDWSQEINTKILSHLRDAMAPGYSYLLINEWIFPPKGSTMTQASQDMNLMSINGGMERTEELHRQYIEAAGLEITGIWHAADRLSQSIIEAQVPSVVGSGP</sequence>
<keyword evidence="3" id="KW-0949">S-adenosyl-L-methionine</keyword>
<reference evidence="7" key="1">
    <citation type="journal article" date="2020" name="Stud. Mycol.">
        <title>101 Dothideomycetes genomes: a test case for predicting lifestyles and emergence of pathogens.</title>
        <authorList>
            <person name="Haridas S."/>
            <person name="Albert R."/>
            <person name="Binder M."/>
            <person name="Bloem J."/>
            <person name="Labutti K."/>
            <person name="Salamov A."/>
            <person name="Andreopoulos B."/>
            <person name="Baker S."/>
            <person name="Barry K."/>
            <person name="Bills G."/>
            <person name="Bluhm B."/>
            <person name="Cannon C."/>
            <person name="Castanera R."/>
            <person name="Culley D."/>
            <person name="Daum C."/>
            <person name="Ezra D."/>
            <person name="Gonzalez J."/>
            <person name="Henrissat B."/>
            <person name="Kuo A."/>
            <person name="Liang C."/>
            <person name="Lipzen A."/>
            <person name="Lutzoni F."/>
            <person name="Magnuson J."/>
            <person name="Mondo S."/>
            <person name="Nolan M."/>
            <person name="Ohm R."/>
            <person name="Pangilinan J."/>
            <person name="Park H.-J."/>
            <person name="Ramirez L."/>
            <person name="Alfaro M."/>
            <person name="Sun H."/>
            <person name="Tritt A."/>
            <person name="Yoshinaga Y."/>
            <person name="Zwiers L.-H."/>
            <person name="Turgeon B."/>
            <person name="Goodwin S."/>
            <person name="Spatafora J."/>
            <person name="Crous P."/>
            <person name="Grigoriev I."/>
        </authorList>
    </citation>
    <scope>NUCLEOTIDE SEQUENCE</scope>
    <source>
        <strain evidence="7">Tuck. ex Michener</strain>
    </source>
</reference>
<evidence type="ECO:0000256" key="3">
    <source>
        <dbReference type="ARBA" id="ARBA00022691"/>
    </source>
</evidence>
<dbReference type="PIRSF" id="PIRSF005739">
    <property type="entry name" value="O-mtase"/>
    <property type="match status" value="1"/>
</dbReference>
<keyword evidence="8" id="KW-1185">Reference proteome</keyword>
<keyword evidence="2 7" id="KW-0808">Transferase</keyword>
<dbReference type="PROSITE" id="PS51683">
    <property type="entry name" value="SAM_OMT_II"/>
    <property type="match status" value="1"/>
</dbReference>
<dbReference type="InterPro" id="IPR029063">
    <property type="entry name" value="SAM-dependent_MTases_sf"/>
</dbReference>
<evidence type="ECO:0000259" key="5">
    <source>
        <dbReference type="Pfam" id="PF00891"/>
    </source>
</evidence>
<dbReference type="GO" id="GO:0032259">
    <property type="term" value="P:methylation"/>
    <property type="evidence" value="ECO:0007669"/>
    <property type="project" value="UniProtKB-KW"/>
</dbReference>
<dbReference type="GO" id="GO:0046983">
    <property type="term" value="F:protein dimerization activity"/>
    <property type="evidence" value="ECO:0007669"/>
    <property type="project" value="InterPro"/>
</dbReference>
<dbReference type="InterPro" id="IPR016461">
    <property type="entry name" value="COMT-like"/>
</dbReference>
<evidence type="ECO:0000259" key="6">
    <source>
        <dbReference type="Pfam" id="PF08100"/>
    </source>
</evidence>
<gene>
    <name evidence="7" type="ORF">EV356DRAFT_581614</name>
</gene>
<dbReference type="OrthoDB" id="1606438at2759"/>
<proteinExistence type="predicted"/>
<evidence type="ECO:0000313" key="7">
    <source>
        <dbReference type="EMBL" id="KAF2228380.1"/>
    </source>
</evidence>
<dbReference type="InterPro" id="IPR036388">
    <property type="entry name" value="WH-like_DNA-bd_sf"/>
</dbReference>
<dbReference type="PANTHER" id="PTHR43712">
    <property type="entry name" value="PUTATIVE (AFU_ORTHOLOGUE AFUA_4G14580)-RELATED"/>
    <property type="match status" value="1"/>
</dbReference>
<dbReference type="Pfam" id="PF08100">
    <property type="entry name" value="Dimerisation"/>
    <property type="match status" value="1"/>
</dbReference>
<evidence type="ECO:0000256" key="4">
    <source>
        <dbReference type="PIRSR" id="PIRSR005739-1"/>
    </source>
</evidence>
<dbReference type="InterPro" id="IPR036390">
    <property type="entry name" value="WH_DNA-bd_sf"/>
</dbReference>
<protein>
    <submittedName>
        <fullName evidence="7">S-adenosyl-L-methionine-dependent methyltransferase</fullName>
    </submittedName>
</protein>
<evidence type="ECO:0000256" key="2">
    <source>
        <dbReference type="ARBA" id="ARBA00022679"/>
    </source>
</evidence>
<dbReference type="InterPro" id="IPR012967">
    <property type="entry name" value="COMT_dimerisation"/>
</dbReference>